<evidence type="ECO:0000256" key="1">
    <source>
        <dbReference type="ARBA" id="ARBA00004141"/>
    </source>
</evidence>
<dbReference type="PANTHER" id="PTHR11537:SF254">
    <property type="entry name" value="POTASSIUM VOLTAGE-GATED CHANNEL PROTEIN SHAB"/>
    <property type="match status" value="1"/>
</dbReference>
<keyword evidence="10 13" id="KW-0472">Membrane</keyword>
<dbReference type="PANTHER" id="PTHR11537">
    <property type="entry name" value="VOLTAGE-GATED POTASSIUM CHANNEL"/>
    <property type="match status" value="1"/>
</dbReference>
<evidence type="ECO:0000256" key="2">
    <source>
        <dbReference type="ARBA" id="ARBA00022448"/>
    </source>
</evidence>
<keyword evidence="7" id="KW-0630">Potassium</keyword>
<dbReference type="OrthoDB" id="9813518at2"/>
<keyword evidence="9" id="KW-0406">Ion transport</keyword>
<dbReference type="AlphaFoldDB" id="A0A3N9TH97"/>
<evidence type="ECO:0000256" key="6">
    <source>
        <dbReference type="ARBA" id="ARBA00022882"/>
    </source>
</evidence>
<dbReference type="PRINTS" id="PR00169">
    <property type="entry name" value="KCHANNEL"/>
</dbReference>
<keyword evidence="11" id="KW-0407">Ion channel</keyword>
<dbReference type="Gene3D" id="1.10.287.70">
    <property type="match status" value="1"/>
</dbReference>
<dbReference type="GO" id="GO:0005249">
    <property type="term" value="F:voltage-gated potassium channel activity"/>
    <property type="evidence" value="ECO:0007669"/>
    <property type="project" value="InterPro"/>
</dbReference>
<feature type="coiled-coil region" evidence="12">
    <location>
        <begin position="225"/>
        <end position="252"/>
    </location>
</feature>
<dbReference type="EMBL" id="RJVQ01000003">
    <property type="protein sequence ID" value="RQW63173.1"/>
    <property type="molecule type" value="Genomic_DNA"/>
</dbReference>
<keyword evidence="3" id="KW-0633">Potassium transport</keyword>
<name>A0A3N9TH97_9VIBR</name>
<dbReference type="GO" id="GO:0001508">
    <property type="term" value="P:action potential"/>
    <property type="evidence" value="ECO:0007669"/>
    <property type="project" value="TreeGrafter"/>
</dbReference>
<keyword evidence="8 13" id="KW-1133">Transmembrane helix</keyword>
<evidence type="ECO:0000256" key="10">
    <source>
        <dbReference type="ARBA" id="ARBA00023136"/>
    </source>
</evidence>
<comment type="subcellular location">
    <subcellularLocation>
        <location evidence="1">Membrane</location>
        <topology evidence="1">Multi-pass membrane protein</topology>
    </subcellularLocation>
</comment>
<accession>A0A3N9TH97</accession>
<keyword evidence="16" id="KW-1185">Reference proteome</keyword>
<evidence type="ECO:0000256" key="9">
    <source>
        <dbReference type="ARBA" id="ARBA00023065"/>
    </source>
</evidence>
<dbReference type="RefSeq" id="WP_124936642.1">
    <property type="nucleotide sequence ID" value="NZ_RJVQ01000003.1"/>
</dbReference>
<feature type="transmembrane region" description="Helical" evidence="13">
    <location>
        <begin position="126"/>
        <end position="148"/>
    </location>
</feature>
<evidence type="ECO:0000256" key="3">
    <source>
        <dbReference type="ARBA" id="ARBA00022538"/>
    </source>
</evidence>
<organism evidence="15 16">
    <name type="scientific">Vibrio viridaestus</name>
    <dbReference type="NCBI Taxonomy" id="2487322"/>
    <lineage>
        <taxon>Bacteria</taxon>
        <taxon>Pseudomonadati</taxon>
        <taxon>Pseudomonadota</taxon>
        <taxon>Gammaproteobacteria</taxon>
        <taxon>Vibrionales</taxon>
        <taxon>Vibrionaceae</taxon>
        <taxon>Vibrio</taxon>
    </lineage>
</organism>
<feature type="transmembrane region" description="Helical" evidence="13">
    <location>
        <begin position="188"/>
        <end position="213"/>
    </location>
</feature>
<feature type="transmembrane region" description="Helical" evidence="13">
    <location>
        <begin position="16"/>
        <end position="37"/>
    </location>
</feature>
<evidence type="ECO:0000256" key="12">
    <source>
        <dbReference type="SAM" id="Coils"/>
    </source>
</evidence>
<evidence type="ECO:0000313" key="16">
    <source>
        <dbReference type="Proteomes" id="UP000281112"/>
    </source>
</evidence>
<keyword evidence="4 13" id="KW-0812">Transmembrane</keyword>
<keyword evidence="6" id="KW-0851">Voltage-gated channel</keyword>
<gene>
    <name evidence="15" type="ORF">EES38_07925</name>
</gene>
<dbReference type="Proteomes" id="UP000281112">
    <property type="component" value="Unassembled WGS sequence"/>
</dbReference>
<comment type="caution">
    <text evidence="15">The sequence shown here is derived from an EMBL/GenBank/DDBJ whole genome shotgun (WGS) entry which is preliminary data.</text>
</comment>
<evidence type="ECO:0000256" key="5">
    <source>
        <dbReference type="ARBA" id="ARBA00022826"/>
    </source>
</evidence>
<protein>
    <submittedName>
        <fullName evidence="15">Ion transporter</fullName>
    </submittedName>
</protein>
<dbReference type="InterPro" id="IPR028325">
    <property type="entry name" value="VG_K_chnl"/>
</dbReference>
<evidence type="ECO:0000256" key="7">
    <source>
        <dbReference type="ARBA" id="ARBA00022958"/>
    </source>
</evidence>
<dbReference type="InterPro" id="IPR005821">
    <property type="entry name" value="Ion_trans_dom"/>
</dbReference>
<evidence type="ECO:0000256" key="13">
    <source>
        <dbReference type="SAM" id="Phobius"/>
    </source>
</evidence>
<feature type="domain" description="Ion transport" evidence="14">
    <location>
        <begin position="16"/>
        <end position="213"/>
    </location>
</feature>
<feature type="transmembrane region" description="Helical" evidence="13">
    <location>
        <begin position="49"/>
        <end position="68"/>
    </location>
</feature>
<dbReference type="Pfam" id="PF00520">
    <property type="entry name" value="Ion_trans"/>
    <property type="match status" value="1"/>
</dbReference>
<evidence type="ECO:0000259" key="14">
    <source>
        <dbReference type="Pfam" id="PF00520"/>
    </source>
</evidence>
<proteinExistence type="predicted"/>
<evidence type="ECO:0000313" key="15">
    <source>
        <dbReference type="EMBL" id="RQW63173.1"/>
    </source>
</evidence>
<dbReference type="Gene3D" id="1.20.120.350">
    <property type="entry name" value="Voltage-gated potassium channels. Chain C"/>
    <property type="match status" value="1"/>
</dbReference>
<dbReference type="InterPro" id="IPR027359">
    <property type="entry name" value="Volt_channel_dom_sf"/>
</dbReference>
<reference evidence="15 16" key="1">
    <citation type="submission" date="2018-11" db="EMBL/GenBank/DDBJ databases">
        <title>Vibrio LJC006 sp. nov., isolated from seawater during the bloom of the enteromorpha.</title>
        <authorList>
            <person name="Liang J."/>
        </authorList>
    </citation>
    <scope>NUCLEOTIDE SEQUENCE [LARGE SCALE GENOMIC DNA]</scope>
    <source>
        <strain evidence="15 16">LJC006</strain>
    </source>
</reference>
<evidence type="ECO:0000256" key="4">
    <source>
        <dbReference type="ARBA" id="ARBA00022692"/>
    </source>
</evidence>
<keyword evidence="2" id="KW-0813">Transport</keyword>
<dbReference type="GO" id="GO:0008076">
    <property type="term" value="C:voltage-gated potassium channel complex"/>
    <property type="evidence" value="ECO:0007669"/>
    <property type="project" value="InterPro"/>
</dbReference>
<dbReference type="SUPFAM" id="SSF81324">
    <property type="entry name" value="Voltage-gated potassium channels"/>
    <property type="match status" value="1"/>
</dbReference>
<keyword evidence="12" id="KW-0175">Coiled coil</keyword>
<sequence>MTRKKIHTPEGEIGPFQIFTLILSIYVLLALCAEALFPISTDTKKILRITDNIICIFFLIDFVIQFRAAPNKLKFMKWGWIDLISSIPMLDMFRYGRIFRVIKVLRVLRSTRIIVYFLFRNKMHGTFSLVSCVSIILVIFGAISILQLEKGVPGANIQSAGDALWWAFVTITTVGYGDFYPITYEGRIVAVILMTAGVGLFGTFTGFIASWFLEDDDSKKDRHVVTNLNDQITDLKQEIQDLKQLIEQNTHNQPK</sequence>
<evidence type="ECO:0000256" key="8">
    <source>
        <dbReference type="ARBA" id="ARBA00022989"/>
    </source>
</evidence>
<keyword evidence="5" id="KW-0631">Potassium channel</keyword>
<evidence type="ECO:0000256" key="11">
    <source>
        <dbReference type="ARBA" id="ARBA00023303"/>
    </source>
</evidence>
<feature type="transmembrane region" description="Helical" evidence="13">
    <location>
        <begin position="163"/>
        <end position="181"/>
    </location>
</feature>